<dbReference type="InterPro" id="IPR008537">
    <property type="entry name" value="DUF819"/>
</dbReference>
<evidence type="ECO:0000313" key="2">
    <source>
        <dbReference type="EMBL" id="SJM36699.1"/>
    </source>
</evidence>
<dbReference type="Proteomes" id="UP000188169">
    <property type="component" value="Unassembled WGS sequence"/>
</dbReference>
<reference evidence="3" key="1">
    <citation type="submission" date="2017-02" db="EMBL/GenBank/DDBJ databases">
        <authorList>
            <person name="Mornico D."/>
        </authorList>
    </citation>
    <scope>NUCLEOTIDE SEQUENCE [LARGE SCALE GENOMIC DNA]</scope>
</reference>
<feature type="transmembrane region" description="Helical" evidence="1">
    <location>
        <begin position="360"/>
        <end position="381"/>
    </location>
</feature>
<feature type="transmembrane region" description="Helical" evidence="1">
    <location>
        <begin position="75"/>
        <end position="96"/>
    </location>
</feature>
<feature type="transmembrane region" description="Helical" evidence="1">
    <location>
        <begin position="45"/>
        <end position="69"/>
    </location>
</feature>
<keyword evidence="1" id="KW-0812">Transmembrane</keyword>
<keyword evidence="1" id="KW-1133">Transmembrane helix</keyword>
<dbReference type="EMBL" id="FUGD01000055">
    <property type="protein sequence ID" value="SJM36699.1"/>
    <property type="molecule type" value="Genomic_DNA"/>
</dbReference>
<feature type="transmembrane region" description="Helical" evidence="1">
    <location>
        <begin position="12"/>
        <end position="33"/>
    </location>
</feature>
<protein>
    <recommendedName>
        <fullName evidence="4">DUF819 domain-containing protein</fullName>
    </recommendedName>
</protein>
<evidence type="ECO:0008006" key="4">
    <source>
        <dbReference type="Google" id="ProtNLM"/>
    </source>
</evidence>
<feature type="transmembrane region" description="Helical" evidence="1">
    <location>
        <begin position="268"/>
        <end position="291"/>
    </location>
</feature>
<feature type="transmembrane region" description="Helical" evidence="1">
    <location>
        <begin position="387"/>
        <end position="409"/>
    </location>
</feature>
<feature type="transmembrane region" description="Helical" evidence="1">
    <location>
        <begin position="303"/>
        <end position="323"/>
    </location>
</feature>
<dbReference type="Pfam" id="PF05684">
    <property type="entry name" value="DUF819"/>
    <property type="match status" value="1"/>
</dbReference>
<feature type="transmembrane region" description="Helical" evidence="1">
    <location>
        <begin position="174"/>
        <end position="197"/>
    </location>
</feature>
<dbReference type="AlphaFoldDB" id="A0A1R4EE44"/>
<evidence type="ECO:0000256" key="1">
    <source>
        <dbReference type="SAM" id="Phobius"/>
    </source>
</evidence>
<proteinExistence type="predicted"/>
<keyword evidence="3" id="KW-1185">Reference proteome</keyword>
<feature type="transmembrane region" description="Helical" evidence="1">
    <location>
        <begin position="335"/>
        <end position="353"/>
    </location>
</feature>
<keyword evidence="1" id="KW-0472">Membrane</keyword>
<dbReference type="PANTHER" id="PTHR34289">
    <property type="entry name" value="PROTEIN, PUTATIVE (DUF819)-RELATED"/>
    <property type="match status" value="1"/>
</dbReference>
<dbReference type="OrthoDB" id="653763at2"/>
<dbReference type="PANTHER" id="PTHR34289:SF8">
    <property type="entry name" value="DUF819 DOMAIN-CONTAINING PROTEIN"/>
    <property type="match status" value="1"/>
</dbReference>
<accession>A0A1R4EE44</accession>
<organism evidence="2 3">
    <name type="scientific">Psychrobacter pasteurii</name>
    <dbReference type="NCBI Taxonomy" id="1945520"/>
    <lineage>
        <taxon>Bacteria</taxon>
        <taxon>Pseudomonadati</taxon>
        <taxon>Pseudomonadota</taxon>
        <taxon>Gammaproteobacteria</taxon>
        <taxon>Moraxellales</taxon>
        <taxon>Moraxellaceae</taxon>
        <taxon>Psychrobacter</taxon>
    </lineage>
</organism>
<feature type="transmembrane region" description="Helical" evidence="1">
    <location>
        <begin position="237"/>
        <end position="262"/>
    </location>
</feature>
<dbReference type="RefSeq" id="WP_077448095.1">
    <property type="nucleotide sequence ID" value="NZ_FUGD01000055.1"/>
</dbReference>
<sequence>MPEFSNLPFQNLAIDSLPLAFGIIMAIIGLVFYTQGLPGKFWRRFYAVLPGIVLCCFIPAILNSLGVFADGIGTQIYGFTATYLLPASLLLMTLSMDVPKILGLGWKAIAMFFAASFAIVISGPISLGIAKWVSPDMFTDDTLWRGFSAVAGSWIGGAANQAAMKELFGVSDDLFGMMILVDTTNASLWLLAILIMAKHSEKIDRFLRADTGSIDKVVAAVESYERDNARPGSLNDLMVMFGLCFAMVGLAHFLGGEIAGFFSPYTWAVQYSFASSFFWMVVIITLIGVGFSFTKVRRLDHIGASKIGTVFIFVLIAAIGMQINLNGLVSQWRLLLIGLLWMFIHVVIIFIVARMIRAPFFFLAVGSNANTGGASSAPIVATAFHPSLAPVGVFLGILGYAVGTIGGYVSTQLMRLVVG</sequence>
<name>A0A1R4EE44_9GAMM</name>
<feature type="transmembrane region" description="Helical" evidence="1">
    <location>
        <begin position="108"/>
        <end position="130"/>
    </location>
</feature>
<gene>
    <name evidence="2" type="ORF">A1019T_00662</name>
</gene>
<evidence type="ECO:0000313" key="3">
    <source>
        <dbReference type="Proteomes" id="UP000188169"/>
    </source>
</evidence>